<dbReference type="Gene3D" id="3.10.440.10">
    <property type="match status" value="1"/>
</dbReference>
<gene>
    <name evidence="9" type="primary">LOC101578314</name>
</gene>
<dbReference type="InterPro" id="IPR023621">
    <property type="entry name" value="Ribosomal_eL31_dom_sf"/>
</dbReference>
<evidence type="ECO:0000256" key="7">
    <source>
        <dbReference type="ARBA" id="ARBA00035337"/>
    </source>
</evidence>
<dbReference type="PANTHER" id="PTHR10956">
    <property type="entry name" value="60S RIBOSOMAL PROTEIN L31"/>
    <property type="match status" value="1"/>
</dbReference>
<dbReference type="InterPro" id="IPR000054">
    <property type="entry name" value="Ribosomal_eL31"/>
</dbReference>
<evidence type="ECO:0000313" key="8">
    <source>
        <dbReference type="Proteomes" id="UP000515203"/>
    </source>
</evidence>
<dbReference type="Pfam" id="PF01198">
    <property type="entry name" value="Ribosomal_L31e"/>
    <property type="match status" value="1"/>
</dbReference>
<dbReference type="AlphaFoldDB" id="A0A6P6DZI7"/>
<accession>A0A6P6DZI7</accession>
<dbReference type="RefSeq" id="XP_023565450.1">
    <property type="nucleotide sequence ID" value="XM_023709682.1"/>
</dbReference>
<dbReference type="CDD" id="cd00463">
    <property type="entry name" value="Ribosomal_L31e"/>
    <property type="match status" value="1"/>
</dbReference>
<reference evidence="9" key="1">
    <citation type="submission" date="2025-08" db="UniProtKB">
        <authorList>
            <consortium name="RefSeq"/>
        </authorList>
    </citation>
    <scope>IDENTIFICATION</scope>
</reference>
<dbReference type="InParanoid" id="A0A6P6DZI7"/>
<evidence type="ECO:0000313" key="9">
    <source>
        <dbReference type="RefSeq" id="XP_023565450.1"/>
    </source>
</evidence>
<name>A0A6P6DZI7_OCTDE</name>
<sequence length="174" mass="19651">MENGSRKEGSEKKKGRSVIHEVVPREHTVSIHKRIHSELQEARSSGIKEIRKFSMKEMGAPDMRIDTRLNKAVWAKGIRDVPYGIQVRLSRKQNEDEDSPNKLCTLATCVFKPCFAVREENVDGSTYGAPSVTIIPYAVQNKFCFTLLCGWYAESYSRHLTMKIPGIFEGAGES</sequence>
<evidence type="ECO:0000256" key="3">
    <source>
        <dbReference type="ARBA" id="ARBA00022980"/>
    </source>
</evidence>
<dbReference type="Proteomes" id="UP000515203">
    <property type="component" value="Unplaced"/>
</dbReference>
<dbReference type="PANTHER" id="PTHR10956:SF0">
    <property type="entry name" value="60S RIBOSOMAL PROTEIN L31"/>
    <property type="match status" value="1"/>
</dbReference>
<evidence type="ECO:0000256" key="6">
    <source>
        <dbReference type="ARBA" id="ARBA00035230"/>
    </source>
</evidence>
<dbReference type="GO" id="GO:0002181">
    <property type="term" value="P:cytoplasmic translation"/>
    <property type="evidence" value="ECO:0007669"/>
    <property type="project" value="TreeGrafter"/>
</dbReference>
<proteinExistence type="inferred from homology"/>
<comment type="function">
    <text evidence="5">Component of the large ribosomal subunit. The ribosome is a large ribonucleoprotein complex responsible for the synthesis of proteins in the cell.</text>
</comment>
<comment type="subunit">
    <text evidence="2">Component of the large ribosomal subunit.</text>
</comment>
<evidence type="ECO:0000256" key="2">
    <source>
        <dbReference type="ARBA" id="ARBA00011133"/>
    </source>
</evidence>
<keyword evidence="8" id="KW-1185">Reference proteome</keyword>
<organism evidence="8 9">
    <name type="scientific">Octodon degus</name>
    <name type="common">Degu</name>
    <name type="synonym">Sciurus degus</name>
    <dbReference type="NCBI Taxonomy" id="10160"/>
    <lineage>
        <taxon>Eukaryota</taxon>
        <taxon>Metazoa</taxon>
        <taxon>Chordata</taxon>
        <taxon>Craniata</taxon>
        <taxon>Vertebrata</taxon>
        <taxon>Euteleostomi</taxon>
        <taxon>Mammalia</taxon>
        <taxon>Eutheria</taxon>
        <taxon>Euarchontoglires</taxon>
        <taxon>Glires</taxon>
        <taxon>Rodentia</taxon>
        <taxon>Hystricomorpha</taxon>
        <taxon>Octodontidae</taxon>
        <taxon>Octodon</taxon>
    </lineage>
</organism>
<keyword evidence="4" id="KW-0687">Ribonucleoprotein</keyword>
<evidence type="ECO:0000256" key="5">
    <source>
        <dbReference type="ARBA" id="ARBA00034092"/>
    </source>
</evidence>
<protein>
    <recommendedName>
        <fullName evidence="6">Large ribosomal subunit protein eL31</fullName>
    </recommendedName>
    <alternativeName>
        <fullName evidence="7">60S ribosomal protein L31</fullName>
    </alternativeName>
</protein>
<evidence type="ECO:0000256" key="1">
    <source>
        <dbReference type="ARBA" id="ARBA00010808"/>
    </source>
</evidence>
<dbReference type="FunFam" id="3.10.440.10:FF:000001">
    <property type="entry name" value="60S ribosomal protein L31"/>
    <property type="match status" value="1"/>
</dbReference>
<dbReference type="SMART" id="SM01380">
    <property type="entry name" value="Ribosomal_L31e"/>
    <property type="match status" value="1"/>
</dbReference>
<dbReference type="SUPFAM" id="SSF54575">
    <property type="entry name" value="Ribosomal protein L31e"/>
    <property type="match status" value="1"/>
</dbReference>
<dbReference type="GO" id="GO:0003735">
    <property type="term" value="F:structural constituent of ribosome"/>
    <property type="evidence" value="ECO:0007669"/>
    <property type="project" value="InterPro"/>
</dbReference>
<keyword evidence="3" id="KW-0689">Ribosomal protein</keyword>
<dbReference type="GeneID" id="101578314"/>
<evidence type="ECO:0000256" key="4">
    <source>
        <dbReference type="ARBA" id="ARBA00023274"/>
    </source>
</evidence>
<comment type="similarity">
    <text evidence="1">Belongs to the eukaryotic ribosomal protein eL31 family.</text>
</comment>
<dbReference type="GO" id="GO:0022625">
    <property type="term" value="C:cytosolic large ribosomal subunit"/>
    <property type="evidence" value="ECO:0007669"/>
    <property type="project" value="TreeGrafter"/>
</dbReference>